<comment type="subcellular location">
    <subcellularLocation>
        <location evidence="1">Endoplasmic reticulum membrane</location>
        <topology evidence="1">Multi-pass membrane protein</topology>
    </subcellularLocation>
</comment>
<evidence type="ECO:0000256" key="7">
    <source>
        <dbReference type="PROSITE-ProRule" id="PRU01087"/>
    </source>
</evidence>
<sequence length="205" mass="22698">MILSEKHPGSSLRARVPLKARPLDLLYFWFFVIHLPTSLLVDAQHFYPAWIVPSFAKSLVQTYLMMSNDPLLGSASGYFGPIGDKMVWFNSFVTLELLFQVPVFILGARGLYKGSRAIYVLILVYGASTFTTLIPCLAVVLSAPSTSATTIANKIISLTFEQRLLLLSSYLPFAIIPLMMTVDMGFRILGLIKAGIDAESEGKRE</sequence>
<dbReference type="Pfam" id="PF05241">
    <property type="entry name" value="EBP"/>
    <property type="match status" value="1"/>
</dbReference>
<keyword evidence="11" id="KW-1185">Reference proteome</keyword>
<evidence type="ECO:0000256" key="5">
    <source>
        <dbReference type="ARBA" id="ARBA00022989"/>
    </source>
</evidence>
<evidence type="ECO:0000256" key="4">
    <source>
        <dbReference type="ARBA" id="ARBA00022824"/>
    </source>
</evidence>
<proteinExistence type="inferred from homology"/>
<protein>
    <recommendedName>
        <fullName evidence="9">EXPERA domain-containing protein</fullName>
    </recommendedName>
</protein>
<dbReference type="PIRSF" id="PIRSF031032">
    <property type="entry name" value="TMP_97_prd"/>
    <property type="match status" value="1"/>
</dbReference>
<evidence type="ECO:0000256" key="8">
    <source>
        <dbReference type="SAM" id="Phobius"/>
    </source>
</evidence>
<keyword evidence="3 7" id="KW-0812">Transmembrane</keyword>
<dbReference type="PANTHER" id="PTHR31204:SF1">
    <property type="entry name" value="SIGMA INTRACELLULAR RECEPTOR 2"/>
    <property type="match status" value="1"/>
</dbReference>
<dbReference type="GO" id="GO:0005789">
    <property type="term" value="C:endoplasmic reticulum membrane"/>
    <property type="evidence" value="ECO:0007669"/>
    <property type="project" value="UniProtKB-SubCell"/>
</dbReference>
<dbReference type="STRING" id="946122.A0A0C2XIP8"/>
<dbReference type="PROSITE" id="PS51751">
    <property type="entry name" value="EXPERA"/>
    <property type="match status" value="1"/>
</dbReference>
<accession>A0A0C2XIP8</accession>
<dbReference type="PANTHER" id="PTHR31204">
    <property type="entry name" value="SIGMA INTRACELLULAR RECEPTOR 2"/>
    <property type="match status" value="1"/>
</dbReference>
<dbReference type="InterPro" id="IPR016964">
    <property type="entry name" value="Sigma2_recept"/>
</dbReference>
<dbReference type="AlphaFoldDB" id="A0A0C2XIP8"/>
<evidence type="ECO:0000256" key="1">
    <source>
        <dbReference type="ARBA" id="ARBA00004477"/>
    </source>
</evidence>
<dbReference type="Proteomes" id="UP000054549">
    <property type="component" value="Unassembled WGS sequence"/>
</dbReference>
<evidence type="ECO:0000259" key="9">
    <source>
        <dbReference type="PROSITE" id="PS51751"/>
    </source>
</evidence>
<dbReference type="InParanoid" id="A0A0C2XIP8"/>
<organism evidence="10 11">
    <name type="scientific">Amanita muscaria (strain Koide BX008)</name>
    <dbReference type="NCBI Taxonomy" id="946122"/>
    <lineage>
        <taxon>Eukaryota</taxon>
        <taxon>Fungi</taxon>
        <taxon>Dikarya</taxon>
        <taxon>Basidiomycota</taxon>
        <taxon>Agaricomycotina</taxon>
        <taxon>Agaricomycetes</taxon>
        <taxon>Agaricomycetidae</taxon>
        <taxon>Agaricales</taxon>
        <taxon>Pluteineae</taxon>
        <taxon>Amanitaceae</taxon>
        <taxon>Amanita</taxon>
    </lineage>
</organism>
<comment type="similarity">
    <text evidence="2">Belongs to the TMEM97/sigma-2 receptor family.</text>
</comment>
<keyword evidence="6 7" id="KW-0472">Membrane</keyword>
<feature type="transmembrane region" description="Helical" evidence="8">
    <location>
        <begin position="164"/>
        <end position="182"/>
    </location>
</feature>
<dbReference type="HOGENOM" id="CLU_086812_3_0_1"/>
<feature type="transmembrane region" description="Helical" evidence="8">
    <location>
        <begin position="87"/>
        <end position="112"/>
    </location>
</feature>
<feature type="transmembrane region" description="Helical" evidence="8">
    <location>
        <begin position="23"/>
        <end position="41"/>
    </location>
</feature>
<dbReference type="InterPro" id="IPR051987">
    <property type="entry name" value="Sigma-2_receptor-like"/>
</dbReference>
<keyword evidence="4" id="KW-0256">Endoplasmic reticulum</keyword>
<dbReference type="OrthoDB" id="433124at2759"/>
<gene>
    <name evidence="10" type="ORF">M378DRAFT_184524</name>
</gene>
<evidence type="ECO:0000256" key="6">
    <source>
        <dbReference type="ARBA" id="ARBA00023136"/>
    </source>
</evidence>
<feature type="transmembrane region" description="Helical" evidence="8">
    <location>
        <begin position="118"/>
        <end position="143"/>
    </location>
</feature>
<dbReference type="EMBL" id="KN818226">
    <property type="protein sequence ID" value="KIL69356.1"/>
    <property type="molecule type" value="Genomic_DNA"/>
</dbReference>
<dbReference type="FunCoup" id="A0A0C2XIP8">
    <property type="interactions" value="138"/>
</dbReference>
<keyword evidence="5 7" id="KW-1133">Transmembrane helix</keyword>
<feature type="domain" description="EXPERA" evidence="9">
    <location>
        <begin position="23"/>
        <end position="181"/>
    </location>
</feature>
<evidence type="ECO:0000313" key="11">
    <source>
        <dbReference type="Proteomes" id="UP000054549"/>
    </source>
</evidence>
<dbReference type="InterPro" id="IPR033118">
    <property type="entry name" value="EXPERA"/>
</dbReference>
<reference evidence="10 11" key="1">
    <citation type="submission" date="2014-04" db="EMBL/GenBank/DDBJ databases">
        <title>Evolutionary Origins and Diversification of the Mycorrhizal Mutualists.</title>
        <authorList>
            <consortium name="DOE Joint Genome Institute"/>
            <consortium name="Mycorrhizal Genomics Consortium"/>
            <person name="Kohler A."/>
            <person name="Kuo A."/>
            <person name="Nagy L.G."/>
            <person name="Floudas D."/>
            <person name="Copeland A."/>
            <person name="Barry K.W."/>
            <person name="Cichocki N."/>
            <person name="Veneault-Fourrey C."/>
            <person name="LaButti K."/>
            <person name="Lindquist E.A."/>
            <person name="Lipzen A."/>
            <person name="Lundell T."/>
            <person name="Morin E."/>
            <person name="Murat C."/>
            <person name="Riley R."/>
            <person name="Ohm R."/>
            <person name="Sun H."/>
            <person name="Tunlid A."/>
            <person name="Henrissat B."/>
            <person name="Grigoriev I.V."/>
            <person name="Hibbett D.S."/>
            <person name="Martin F."/>
        </authorList>
    </citation>
    <scope>NUCLEOTIDE SEQUENCE [LARGE SCALE GENOMIC DNA]</scope>
    <source>
        <strain evidence="10 11">Koide BX008</strain>
    </source>
</reference>
<evidence type="ECO:0000256" key="3">
    <source>
        <dbReference type="ARBA" id="ARBA00022692"/>
    </source>
</evidence>
<evidence type="ECO:0000313" key="10">
    <source>
        <dbReference type="EMBL" id="KIL69356.1"/>
    </source>
</evidence>
<name>A0A0C2XIP8_AMAMK</name>
<evidence type="ECO:0000256" key="2">
    <source>
        <dbReference type="ARBA" id="ARBA00009096"/>
    </source>
</evidence>